<dbReference type="PANTHER" id="PTHR34988">
    <property type="entry name" value="PROTEIN, PUTATIVE-RELATED"/>
    <property type="match status" value="1"/>
</dbReference>
<accession>A0A1T4P5M4</accession>
<dbReference type="OrthoDB" id="9791702at2"/>
<organism evidence="2 3">
    <name type="scientific">Garciella nitratireducens DSM 15102</name>
    <dbReference type="NCBI Taxonomy" id="1121911"/>
    <lineage>
        <taxon>Bacteria</taxon>
        <taxon>Bacillati</taxon>
        <taxon>Bacillota</taxon>
        <taxon>Clostridia</taxon>
        <taxon>Eubacteriales</taxon>
        <taxon>Eubacteriaceae</taxon>
        <taxon>Garciella</taxon>
    </lineage>
</organism>
<gene>
    <name evidence="2" type="ORF">SAMN02745973_01919</name>
</gene>
<evidence type="ECO:0000313" key="3">
    <source>
        <dbReference type="Proteomes" id="UP000196365"/>
    </source>
</evidence>
<dbReference type="AlphaFoldDB" id="A0A1T4P5M4"/>
<dbReference type="SUPFAM" id="SSF117856">
    <property type="entry name" value="AF0104/ALDC/Ptd012-like"/>
    <property type="match status" value="1"/>
</dbReference>
<dbReference type="InterPro" id="IPR005175">
    <property type="entry name" value="PPC_dom"/>
</dbReference>
<dbReference type="EMBL" id="FUWV01000014">
    <property type="protein sequence ID" value="SJZ86228.1"/>
    <property type="molecule type" value="Genomic_DNA"/>
</dbReference>
<dbReference type="PIRSF" id="PIRSF016702">
    <property type="entry name" value="DNA_bp_PD1"/>
    <property type="match status" value="1"/>
</dbReference>
<dbReference type="PROSITE" id="PS51742">
    <property type="entry name" value="PPC"/>
    <property type="match status" value="1"/>
</dbReference>
<dbReference type="InterPro" id="IPR025707">
    <property type="entry name" value="DNA_bp_PD1"/>
</dbReference>
<protein>
    <recommendedName>
        <fullName evidence="1">PPC domain-containing protein</fullName>
    </recommendedName>
</protein>
<evidence type="ECO:0000259" key="1">
    <source>
        <dbReference type="PROSITE" id="PS51742"/>
    </source>
</evidence>
<dbReference type="Proteomes" id="UP000196365">
    <property type="component" value="Unassembled WGS sequence"/>
</dbReference>
<reference evidence="2 3" key="1">
    <citation type="submission" date="2017-02" db="EMBL/GenBank/DDBJ databases">
        <authorList>
            <person name="Peterson S.W."/>
        </authorList>
    </citation>
    <scope>NUCLEOTIDE SEQUENCE [LARGE SCALE GENOMIC DNA]</scope>
    <source>
        <strain evidence="2 3">DSM 15102</strain>
    </source>
</reference>
<dbReference type="RefSeq" id="WP_087679274.1">
    <property type="nucleotide sequence ID" value="NZ_FUWV01000014.1"/>
</dbReference>
<name>A0A1T4P5M4_9FIRM</name>
<dbReference type="PANTHER" id="PTHR34988:SF1">
    <property type="entry name" value="DNA-BINDING PROTEIN"/>
    <property type="match status" value="1"/>
</dbReference>
<keyword evidence="3" id="KW-1185">Reference proteome</keyword>
<evidence type="ECO:0000313" key="2">
    <source>
        <dbReference type="EMBL" id="SJZ86228.1"/>
    </source>
</evidence>
<dbReference type="Gene3D" id="3.30.1330.80">
    <property type="entry name" value="Hypothetical protein, similar to alpha- acetolactate decarboxylase, domain 2"/>
    <property type="match status" value="1"/>
</dbReference>
<sequence length="139" mass="15587">MEFRQFGNRFVLKLDKGEEILETLKQFCTEQNIKLGVVNGIGAVNKVTVGLFDPNTKKYHSSELTGLFEITNLSGNISTMKEETYLHLHINVADEKHHTYGGHLNAATISATGEIIIESINGEVDRQFSEEIGLNLFKF</sequence>
<proteinExistence type="predicted"/>
<dbReference type="Pfam" id="PF03479">
    <property type="entry name" value="PCC"/>
    <property type="match status" value="1"/>
</dbReference>
<dbReference type="CDD" id="cd11378">
    <property type="entry name" value="DUF296"/>
    <property type="match status" value="1"/>
</dbReference>
<feature type="domain" description="PPC" evidence="1">
    <location>
        <begin position="4"/>
        <end position="139"/>
    </location>
</feature>